<reference evidence="1" key="1">
    <citation type="submission" date="2021-08" db="EMBL/GenBank/DDBJ databases">
        <title>The first chromosome-level gecko genome reveals the dynamic sex chromosomes of Neotropical dwarf geckos (Sphaerodactylidae: Sphaerodactylus).</title>
        <authorList>
            <person name="Pinto B.J."/>
            <person name="Keating S.E."/>
            <person name="Gamble T."/>
        </authorList>
    </citation>
    <scope>NUCLEOTIDE SEQUENCE</scope>
    <source>
        <strain evidence="1">TG3544</strain>
    </source>
</reference>
<sequence>MQTMASQNPSTSTSENDDMQLQCSRGAEEQSASEIPCKRRKKGGKYQAFDLEEKLKLKKSSPSLSIVSGESEEWLLLIKKTVKNLISSLASGKSPDENLESQTRKILNRTYEKLSKVLSRDDMPLEVLYLKTRLTHLQEKTSLDPIRIGLCGRTGAGKTSLLNAILGKKLFLPVSGSSVCTSCVVEEWKEELKNLVEVLSKNGNDGGDDDDDDDDDDEEEEDDNDCNECVNDAAEKLRTLYGEGAEKKDYETLLRTAWKVSIPPRRIISIKKQKEEEFSKELDKYIRVRDKGTDCLWPLIKNVEVTIPRSEILPEGIIFLDIPGTGDFNSKRDEMWKESINKCSVIWIVSDIERVVGEKTQDQLLEESIKAFPGGMCTDIALVVSKSDKIDLDEYRRERKNENGLDAQAQCIQRARQSLSHPSSPSQENAAAAEERNQDVKNKKEKSIMQKLKRKLPPDAEVLNKPKLVYTVSAREFWKESPLRILSQEETEIPELERDYVKMIYLEGEARKLSERLCVEQAKKRYKKTVIEMLTRVDGYRGYHKTLKAVFLKDGIYASKKFARIDFNESLAKPLYDEIYSIFGGIFRTQNTTRSNLWSHLKIFKNEVQRKIHQTGKDNSLPIDSSKIHMFIQEVNAILKELEKQILQNKILIYQSLMQIGSNANLQRDLFEVSESG</sequence>
<name>A0ACB8G9K2_9SAUR</name>
<keyword evidence="2" id="KW-1185">Reference proteome</keyword>
<proteinExistence type="predicted"/>
<organism evidence="1 2">
    <name type="scientific">Sphaerodactylus townsendi</name>
    <dbReference type="NCBI Taxonomy" id="933632"/>
    <lineage>
        <taxon>Eukaryota</taxon>
        <taxon>Metazoa</taxon>
        <taxon>Chordata</taxon>
        <taxon>Craniata</taxon>
        <taxon>Vertebrata</taxon>
        <taxon>Euteleostomi</taxon>
        <taxon>Lepidosauria</taxon>
        <taxon>Squamata</taxon>
        <taxon>Bifurcata</taxon>
        <taxon>Gekkota</taxon>
        <taxon>Sphaerodactylidae</taxon>
        <taxon>Sphaerodactylus</taxon>
    </lineage>
</organism>
<comment type="caution">
    <text evidence="1">The sequence shown here is derived from an EMBL/GenBank/DDBJ whole genome shotgun (WGS) entry which is preliminary data.</text>
</comment>
<dbReference type="EMBL" id="CM037614">
    <property type="protein sequence ID" value="KAH8016122.1"/>
    <property type="molecule type" value="Genomic_DNA"/>
</dbReference>
<dbReference type="Proteomes" id="UP000827872">
    <property type="component" value="Linkage Group LG01"/>
</dbReference>
<evidence type="ECO:0000313" key="2">
    <source>
        <dbReference type="Proteomes" id="UP000827872"/>
    </source>
</evidence>
<gene>
    <name evidence="1" type="ORF">K3G42_012221</name>
</gene>
<evidence type="ECO:0000313" key="1">
    <source>
        <dbReference type="EMBL" id="KAH8016122.1"/>
    </source>
</evidence>
<protein>
    <submittedName>
        <fullName evidence="1">Uncharacterized protein</fullName>
    </submittedName>
</protein>
<accession>A0ACB8G9K2</accession>